<dbReference type="WBParaSite" id="BXY_0886000.1">
    <property type="protein sequence ID" value="BXY_0886000.1"/>
    <property type="gene ID" value="BXY_0886000"/>
</dbReference>
<keyword evidence="4" id="KW-0645">Protease</keyword>
<dbReference type="InterPro" id="IPR057247">
    <property type="entry name" value="CARBOXYPEPT_ZN_2"/>
</dbReference>
<dbReference type="SUPFAM" id="SSF54897">
    <property type="entry name" value="Protease propeptides/inhibitors"/>
    <property type="match status" value="1"/>
</dbReference>
<evidence type="ECO:0000256" key="12">
    <source>
        <dbReference type="PROSITE-ProRule" id="PRU01005"/>
    </source>
</evidence>
<dbReference type="InterPro" id="IPR036990">
    <property type="entry name" value="M14A-like_propep"/>
</dbReference>
<evidence type="ECO:0000256" key="6">
    <source>
        <dbReference type="ARBA" id="ARBA00022729"/>
    </source>
</evidence>
<keyword evidence="10" id="KW-1015">Disulfide bond</keyword>
<dbReference type="PRINTS" id="PR00765">
    <property type="entry name" value="CRBOXYPTASEA"/>
</dbReference>
<evidence type="ECO:0000256" key="11">
    <source>
        <dbReference type="ARBA" id="ARBA00069039"/>
    </source>
</evidence>
<keyword evidence="5" id="KW-0479">Metal-binding</keyword>
<evidence type="ECO:0000313" key="16">
    <source>
        <dbReference type="EMBL" id="CAD5209553.1"/>
    </source>
</evidence>
<feature type="domain" description="Peptidase M14" evidence="15">
    <location>
        <begin position="126"/>
        <end position="443"/>
    </location>
</feature>
<evidence type="ECO:0000256" key="8">
    <source>
        <dbReference type="ARBA" id="ARBA00022833"/>
    </source>
</evidence>
<evidence type="ECO:0000256" key="4">
    <source>
        <dbReference type="ARBA" id="ARBA00022670"/>
    </source>
</evidence>
<dbReference type="SMR" id="A0A1I7S771"/>
<reference evidence="19" key="1">
    <citation type="submission" date="2016-11" db="UniProtKB">
        <authorList>
            <consortium name="WormBaseParasite"/>
        </authorList>
    </citation>
    <scope>IDENTIFICATION</scope>
</reference>
<dbReference type="FunFam" id="3.30.70.340:FF:000002">
    <property type="entry name" value="Carboxypeptidase A"/>
    <property type="match status" value="1"/>
</dbReference>
<dbReference type="FunFam" id="3.40.630.10:FF:000056">
    <property type="entry name" value="Zinc carboxypeptidase"/>
    <property type="match status" value="1"/>
</dbReference>
<dbReference type="SMART" id="SM00631">
    <property type="entry name" value="Zn_pept"/>
    <property type="match status" value="1"/>
</dbReference>
<name>A0A1I7S771_BURXY</name>
<gene>
    <name evidence="16" type="ORF">BXYJ_LOCUS1493</name>
</gene>
<dbReference type="InterPro" id="IPR003146">
    <property type="entry name" value="M14A_act_pep"/>
</dbReference>
<feature type="domain" description="ShKT" evidence="14">
    <location>
        <begin position="459"/>
        <end position="492"/>
    </location>
</feature>
<comment type="caution">
    <text evidence="12">Lacks conserved residue(s) required for the propagation of feature annotation.</text>
</comment>
<organism evidence="17 19">
    <name type="scientific">Bursaphelenchus xylophilus</name>
    <name type="common">Pinewood nematode worm</name>
    <name type="synonym">Aphelenchoides xylophilus</name>
    <dbReference type="NCBI Taxonomy" id="6326"/>
    <lineage>
        <taxon>Eukaryota</taxon>
        <taxon>Metazoa</taxon>
        <taxon>Ecdysozoa</taxon>
        <taxon>Nematoda</taxon>
        <taxon>Chromadorea</taxon>
        <taxon>Rhabditida</taxon>
        <taxon>Tylenchina</taxon>
        <taxon>Tylenchomorpha</taxon>
        <taxon>Aphelenchoidea</taxon>
        <taxon>Aphelenchoididae</taxon>
        <taxon>Bursaphelenchus</taxon>
    </lineage>
</organism>
<dbReference type="Gene3D" id="3.30.70.340">
    <property type="entry name" value="Metallocarboxypeptidase-like"/>
    <property type="match status" value="1"/>
</dbReference>
<keyword evidence="3" id="KW-0121">Carboxypeptidase</keyword>
<proteinExistence type="inferred from homology"/>
<evidence type="ECO:0000259" key="15">
    <source>
        <dbReference type="PROSITE" id="PS52035"/>
    </source>
</evidence>
<evidence type="ECO:0000256" key="7">
    <source>
        <dbReference type="ARBA" id="ARBA00022801"/>
    </source>
</evidence>
<dbReference type="InterPro" id="IPR003582">
    <property type="entry name" value="ShKT_dom"/>
</dbReference>
<evidence type="ECO:0000256" key="5">
    <source>
        <dbReference type="ARBA" id="ARBA00022723"/>
    </source>
</evidence>
<evidence type="ECO:0000313" key="19">
    <source>
        <dbReference type="WBParaSite" id="BXY_0886000.1"/>
    </source>
</evidence>
<feature type="active site" description="Proton donor/acceptor" evidence="13">
    <location>
        <position position="407"/>
    </location>
</feature>
<keyword evidence="18" id="KW-1185">Reference proteome</keyword>
<dbReference type="eggNOG" id="KOG2650">
    <property type="taxonomic scope" value="Eukaryota"/>
</dbReference>
<dbReference type="GO" id="GO:0005615">
    <property type="term" value="C:extracellular space"/>
    <property type="evidence" value="ECO:0007669"/>
    <property type="project" value="TreeGrafter"/>
</dbReference>
<dbReference type="Gene3D" id="3.40.630.10">
    <property type="entry name" value="Zn peptidases"/>
    <property type="match status" value="1"/>
</dbReference>
<evidence type="ECO:0000313" key="17">
    <source>
        <dbReference type="Proteomes" id="UP000095284"/>
    </source>
</evidence>
<dbReference type="PANTHER" id="PTHR11705">
    <property type="entry name" value="PROTEASE FAMILY M14 CARBOXYPEPTIDASE A,B"/>
    <property type="match status" value="1"/>
</dbReference>
<sequence>MILRWVLGWVLIGTMVMAKKYTVLRVTVSNDTQLKLLSKLVEKSNEYNFWKEARAIGDRADIMVRDVLIDDFIHKMDTFNMTHSVIIEDVEKLIKKQFNETSPRRRERERVQYDPSFRRVNFNLAKYHSFGDMINYLNSLAINYPHLVRVQPIGTTHEGRQIALIKIGASKSNVQKPGIWIDGGIHAREWVSPAAVLYFIDQLVTSYEESAQIRQLVDNLDWYIVPLLNPDGYEYSRSSFDPEIRLWRKNRSPTQCTTQSTGVFSLPRTQCCQGVDLNRNFDWFFGQVGSSTDPCSEIYAGRFAFSEPETRAVRDFVAGLNGQIKTFMTFHSYSQILMYPFGHALRTYPNDVDDLSTTALKAAQALQSQYGIKYTVGTGADTLYPASGGSEDWAKGRMGVKYSFLFELRPDDSVAEGFLLAEREIIPTARETWEAVKVIALDTIGYSSPGTRAVQKRECLDFDNFCPYWAENGACGAWPSMKDRCAKSCNLC</sequence>
<dbReference type="EMBL" id="CAJFCV020000001">
    <property type="protein sequence ID" value="CAG9084690.1"/>
    <property type="molecule type" value="Genomic_DNA"/>
</dbReference>
<dbReference type="GO" id="GO:0006508">
    <property type="term" value="P:proteolysis"/>
    <property type="evidence" value="ECO:0007669"/>
    <property type="project" value="UniProtKB-KW"/>
</dbReference>
<dbReference type="AlphaFoldDB" id="A0A1I7S771"/>
<dbReference type="Pfam" id="PF00246">
    <property type="entry name" value="Peptidase_M14"/>
    <property type="match status" value="1"/>
</dbReference>
<evidence type="ECO:0000313" key="18">
    <source>
        <dbReference type="Proteomes" id="UP000659654"/>
    </source>
</evidence>
<dbReference type="Pfam" id="PF02244">
    <property type="entry name" value="Propep_M14"/>
    <property type="match status" value="1"/>
</dbReference>
<dbReference type="CDD" id="cd03860">
    <property type="entry name" value="M14_CP_A-B_like"/>
    <property type="match status" value="1"/>
</dbReference>
<dbReference type="PROSITE" id="PS51670">
    <property type="entry name" value="SHKT"/>
    <property type="match status" value="1"/>
</dbReference>
<keyword evidence="7" id="KW-0378">Hydrolase</keyword>
<dbReference type="GO" id="GO:0004181">
    <property type="term" value="F:metallocarboxypeptidase activity"/>
    <property type="evidence" value="ECO:0007669"/>
    <property type="project" value="InterPro"/>
</dbReference>
<accession>A0A1I7S771</accession>
<dbReference type="GO" id="GO:0008270">
    <property type="term" value="F:zinc ion binding"/>
    <property type="evidence" value="ECO:0007669"/>
    <property type="project" value="InterPro"/>
</dbReference>
<dbReference type="Proteomes" id="UP000095284">
    <property type="component" value="Unplaced"/>
</dbReference>
<evidence type="ECO:0000256" key="1">
    <source>
        <dbReference type="ARBA" id="ARBA00001947"/>
    </source>
</evidence>
<dbReference type="SUPFAM" id="SSF53187">
    <property type="entry name" value="Zn-dependent exopeptidases"/>
    <property type="match status" value="1"/>
</dbReference>
<dbReference type="EMBL" id="CAJFDI010000001">
    <property type="protein sequence ID" value="CAD5209553.1"/>
    <property type="molecule type" value="Genomic_DNA"/>
</dbReference>
<keyword evidence="9" id="KW-0482">Metalloprotease</keyword>
<evidence type="ECO:0000259" key="14">
    <source>
        <dbReference type="PROSITE" id="PS51670"/>
    </source>
</evidence>
<dbReference type="PROSITE" id="PS52035">
    <property type="entry name" value="PEPTIDASE_M14"/>
    <property type="match status" value="1"/>
</dbReference>
<dbReference type="InterPro" id="IPR000834">
    <property type="entry name" value="Peptidase_M14"/>
</dbReference>
<dbReference type="PANTHER" id="PTHR11705:SF149">
    <property type="entry name" value="SHKT DOMAIN-CONTAINING PROTEIN"/>
    <property type="match status" value="1"/>
</dbReference>
<dbReference type="PROSITE" id="PS00132">
    <property type="entry name" value="CARBOXYPEPT_ZN_1"/>
    <property type="match status" value="1"/>
</dbReference>
<dbReference type="Proteomes" id="UP000582659">
    <property type="component" value="Unassembled WGS sequence"/>
</dbReference>
<dbReference type="InterPro" id="IPR057246">
    <property type="entry name" value="CARBOXYPEPT_ZN_1"/>
</dbReference>
<dbReference type="Proteomes" id="UP000659654">
    <property type="component" value="Unassembled WGS sequence"/>
</dbReference>
<comment type="similarity">
    <text evidence="2 13">Belongs to the peptidase M14 family.</text>
</comment>
<keyword evidence="8" id="KW-0862">Zinc</keyword>
<evidence type="ECO:0000256" key="13">
    <source>
        <dbReference type="PROSITE-ProRule" id="PRU01379"/>
    </source>
</evidence>
<evidence type="ECO:0000256" key="2">
    <source>
        <dbReference type="ARBA" id="ARBA00005988"/>
    </source>
</evidence>
<evidence type="ECO:0000256" key="3">
    <source>
        <dbReference type="ARBA" id="ARBA00022645"/>
    </source>
</evidence>
<keyword evidence="6" id="KW-0732">Signal</keyword>
<evidence type="ECO:0000256" key="10">
    <source>
        <dbReference type="ARBA" id="ARBA00023157"/>
    </source>
</evidence>
<reference evidence="16" key="2">
    <citation type="submission" date="2020-09" db="EMBL/GenBank/DDBJ databases">
        <authorList>
            <person name="Kikuchi T."/>
        </authorList>
    </citation>
    <scope>NUCLEOTIDE SEQUENCE</scope>
    <source>
        <strain evidence="16">Ka4C1</strain>
    </source>
</reference>
<dbReference type="PROSITE" id="PS00133">
    <property type="entry name" value="CARBOXYPEPT_ZN_2"/>
    <property type="match status" value="1"/>
</dbReference>
<evidence type="ECO:0000256" key="9">
    <source>
        <dbReference type="ARBA" id="ARBA00023049"/>
    </source>
</evidence>
<comment type="cofactor">
    <cofactor evidence="1">
        <name>Zn(2+)</name>
        <dbReference type="ChEBI" id="CHEBI:29105"/>
    </cofactor>
</comment>
<protein>
    <recommendedName>
        <fullName evidence="11">Zinc carboxypeptidase A 1</fullName>
    </recommendedName>
</protein>
<dbReference type="OrthoDB" id="3626597at2759"/>